<sequence length="496" mass="57413">MKDKKEIVDFSGAENDFSENEYTVTRSKGDKTFADFVDKVIEHISVKNKNQKLSFCKLGEPNDPLTVLRSRGLIDIENSPAESDSPASEVDLTLYTEESRIGNVVKVFSSTHRFKNGRLVYSTTQEACPELDEEIDKFNRWWKSQESGRLKGIDEKEPSLRYKYTSKKLCDLFKDTQKQEIIRRYGMARGKNQTSYKSLSSVEMPHIKKNIVSKEEKPNFSEEEVTLRKKRAQAVFLPCCEKMTLRNISSDNNTINQAGKNRSLQSESSDGKVTYRASWLHRSPRKGQRKDSLLLHMSPQKDQRKDSLLLHMSPRKGQRKDSSWLHMSPQKGQRKDSSDLRNPCSSLREDNTELNRKHFGFDLSQNTFRNKVTPVIMASKLQRSMSGIRRSPIRLRPTPKLKSNSSSDRRMGFKSPLNKQSMDSGDSSQICNTKSFKHHINNKNSRGHYPCEQACECENLDEHFGPGYCRGKDFNLYVRSYHMFRKFNVKKFYITF</sequence>
<feature type="compositionally biased region" description="Polar residues" evidence="1">
    <location>
        <begin position="251"/>
        <end position="268"/>
    </location>
</feature>
<dbReference type="OrthoDB" id="6429639at2759"/>
<accession>A0A4Y2Q9F0</accession>
<feature type="compositionally biased region" description="Polar residues" evidence="1">
    <location>
        <begin position="417"/>
        <end position="428"/>
    </location>
</feature>
<reference evidence="2 3" key="1">
    <citation type="journal article" date="2019" name="Sci. Rep.">
        <title>Orb-weaving spider Araneus ventricosus genome elucidates the spidroin gene catalogue.</title>
        <authorList>
            <person name="Kono N."/>
            <person name="Nakamura H."/>
            <person name="Ohtoshi R."/>
            <person name="Moran D.A.P."/>
            <person name="Shinohara A."/>
            <person name="Yoshida Y."/>
            <person name="Fujiwara M."/>
            <person name="Mori M."/>
            <person name="Tomita M."/>
            <person name="Arakawa K."/>
        </authorList>
    </citation>
    <scope>NUCLEOTIDE SEQUENCE [LARGE SCALE GENOMIC DNA]</scope>
</reference>
<comment type="caution">
    <text evidence="2">The sequence shown here is derived from an EMBL/GenBank/DDBJ whole genome shotgun (WGS) entry which is preliminary data.</text>
</comment>
<dbReference type="EMBL" id="BGPR01013158">
    <property type="protein sequence ID" value="GBN59490.1"/>
    <property type="molecule type" value="Genomic_DNA"/>
</dbReference>
<feature type="region of interest" description="Disordered" evidence="1">
    <location>
        <begin position="383"/>
        <end position="428"/>
    </location>
</feature>
<organism evidence="2 3">
    <name type="scientific">Araneus ventricosus</name>
    <name type="common">Orbweaver spider</name>
    <name type="synonym">Epeira ventricosa</name>
    <dbReference type="NCBI Taxonomy" id="182803"/>
    <lineage>
        <taxon>Eukaryota</taxon>
        <taxon>Metazoa</taxon>
        <taxon>Ecdysozoa</taxon>
        <taxon>Arthropoda</taxon>
        <taxon>Chelicerata</taxon>
        <taxon>Arachnida</taxon>
        <taxon>Araneae</taxon>
        <taxon>Araneomorphae</taxon>
        <taxon>Entelegynae</taxon>
        <taxon>Araneoidea</taxon>
        <taxon>Araneidae</taxon>
        <taxon>Araneus</taxon>
    </lineage>
</organism>
<gene>
    <name evidence="2" type="ORF">AVEN_34491_1</name>
</gene>
<evidence type="ECO:0000313" key="3">
    <source>
        <dbReference type="Proteomes" id="UP000499080"/>
    </source>
</evidence>
<keyword evidence="3" id="KW-1185">Reference proteome</keyword>
<name>A0A4Y2Q9F0_ARAVE</name>
<proteinExistence type="predicted"/>
<evidence type="ECO:0000313" key="2">
    <source>
        <dbReference type="EMBL" id="GBN59490.1"/>
    </source>
</evidence>
<feature type="region of interest" description="Disordered" evidence="1">
    <location>
        <begin position="251"/>
        <end position="351"/>
    </location>
</feature>
<evidence type="ECO:0000256" key="1">
    <source>
        <dbReference type="SAM" id="MobiDB-lite"/>
    </source>
</evidence>
<dbReference type="Proteomes" id="UP000499080">
    <property type="component" value="Unassembled WGS sequence"/>
</dbReference>
<feature type="compositionally biased region" description="Basic and acidic residues" evidence="1">
    <location>
        <begin position="289"/>
        <end position="308"/>
    </location>
</feature>
<dbReference type="AlphaFoldDB" id="A0A4Y2Q9F0"/>
<protein>
    <submittedName>
        <fullName evidence="2">Uncharacterized protein</fullName>
    </submittedName>
</protein>